<sequence length="368" mass="42912">MEVIPILLLLVIQIPVYISIIFIPYWTRKTESFGVSIPEEVYFNNELKKMRKSYAWWTGILSIVVTIVFILSATTLDTEKKISLFFSGLLILYIISSFFIYIHFHKQMKQLKDQNNWVKIRTQQVTINTEFRRQKLTYSNLWFIVAYVLAFIMILITFQLYDRIPERIPTKYNFSGEVTNWSTKTYRSVLMIPIMQIYLTSLFLFINVMIAKAKQQIHTTNPEDSIRRNIIFRRRWSLYTVISGIAMSILFSAIQVSFIFPINQKWLVLLSIIISIMLTLGAILLAITTGQGGSRLSKPSEGQQLSIDRDDDKYWKLGQIYFNKDDPTLFLEKRFGIGWTANMARPMSWVILLAIILLAIGIPLLLNL</sequence>
<dbReference type="RefSeq" id="WP_019375447.1">
    <property type="nucleotide sequence ID" value="NZ_CP017962.1"/>
</dbReference>
<evidence type="ECO:0000259" key="3">
    <source>
        <dbReference type="Pfam" id="PF19124"/>
    </source>
</evidence>
<evidence type="ECO:0000313" key="7">
    <source>
        <dbReference type="Proteomes" id="UP000621631"/>
    </source>
</evidence>
<evidence type="ECO:0000313" key="6">
    <source>
        <dbReference type="Proteomes" id="UP000182945"/>
    </source>
</evidence>
<gene>
    <name evidence="4" type="ORF">BME96_03205</name>
    <name evidence="5" type="ORF">IC602_19220</name>
</gene>
<dbReference type="PIRSF" id="PIRSF032908">
    <property type="entry name" value="UCP032908"/>
    <property type="match status" value="1"/>
</dbReference>
<feature type="transmembrane region" description="Helical" evidence="1">
    <location>
        <begin position="141"/>
        <end position="161"/>
    </location>
</feature>
<evidence type="ECO:0000256" key="1">
    <source>
        <dbReference type="SAM" id="Phobius"/>
    </source>
</evidence>
<feature type="transmembrane region" description="Helical" evidence="1">
    <location>
        <begin position="82"/>
        <end position="102"/>
    </location>
</feature>
<dbReference type="EMBL" id="JACWEZ010000025">
    <property type="protein sequence ID" value="MBD1224749.1"/>
    <property type="molecule type" value="Genomic_DNA"/>
</dbReference>
<dbReference type="Proteomes" id="UP000621631">
    <property type="component" value="Unassembled WGS sequence"/>
</dbReference>
<dbReference type="InterPro" id="IPR012867">
    <property type="entry name" value="DUF1648"/>
</dbReference>
<dbReference type="PANTHER" id="PTHR37810">
    <property type="entry name" value="IMMUNITY PROTEIN SDPI"/>
    <property type="match status" value="1"/>
</dbReference>
<dbReference type="Proteomes" id="UP000182945">
    <property type="component" value="Chromosome"/>
</dbReference>
<evidence type="ECO:0000313" key="5">
    <source>
        <dbReference type="EMBL" id="MBD1224749.1"/>
    </source>
</evidence>
<keyword evidence="1" id="KW-1133">Transmembrane helix</keyword>
<keyword evidence="1" id="KW-0472">Membrane</keyword>
<feature type="transmembrane region" description="Helical" evidence="1">
    <location>
        <begin position="54"/>
        <end position="76"/>
    </location>
</feature>
<dbReference type="InterPro" id="IPR043831">
    <property type="entry name" value="DUF5808"/>
</dbReference>
<dbReference type="PANTHER" id="PTHR37810:SF9">
    <property type="entry name" value="MEMBRANE PROTEIN"/>
    <property type="match status" value="1"/>
</dbReference>
<dbReference type="EMBL" id="CP017962">
    <property type="protein sequence ID" value="APC47250.1"/>
    <property type="molecule type" value="Genomic_DNA"/>
</dbReference>
<feature type="transmembrane region" description="Helical" evidence="1">
    <location>
        <begin position="236"/>
        <end position="260"/>
    </location>
</feature>
<name>A0AAC9IYA6_VIRHA</name>
<dbReference type="InterPro" id="IPR014574">
    <property type="entry name" value="UCP032908"/>
</dbReference>
<feature type="transmembrane region" description="Helical" evidence="1">
    <location>
        <begin position="190"/>
        <end position="210"/>
    </location>
</feature>
<reference evidence="5 7" key="2">
    <citation type="submission" date="2020-09" db="EMBL/GenBank/DDBJ databases">
        <title>Draft Genome Sequences of Oil-Oxidizing Bacteria Halomonas titanicae, Marinobacter lutaoensis, and Virgibacillus halodenitrificans Isolated from Highly Saline Environments.</title>
        <authorList>
            <person name="Grouzdev D.S."/>
            <person name="Sokolova D.S."/>
            <person name="Semenova E.M."/>
            <person name="Borzenkov I.A."/>
            <person name="Bidzhieva S.K."/>
            <person name="Poltaraus A.B."/>
            <person name="Nazina T.N."/>
        </authorList>
    </citation>
    <scope>NUCLEOTIDE SEQUENCE [LARGE SCALE GENOMIC DNA]</scope>
    <source>
        <strain evidence="5 7">VKM B-3472D</strain>
    </source>
</reference>
<dbReference type="GO" id="GO:0009636">
    <property type="term" value="P:response to toxic substance"/>
    <property type="evidence" value="ECO:0007669"/>
    <property type="project" value="TreeGrafter"/>
</dbReference>
<protein>
    <submittedName>
        <fullName evidence="5">DUF1648 domain-containing protein</fullName>
    </submittedName>
</protein>
<organism evidence="4 6">
    <name type="scientific">Virgibacillus halodenitrificans</name>
    <name type="common">Bacillus halodenitrificans</name>
    <dbReference type="NCBI Taxonomy" id="1482"/>
    <lineage>
        <taxon>Bacteria</taxon>
        <taxon>Bacillati</taxon>
        <taxon>Bacillota</taxon>
        <taxon>Bacilli</taxon>
        <taxon>Bacillales</taxon>
        <taxon>Bacillaceae</taxon>
        <taxon>Virgibacillus</taxon>
    </lineage>
</organism>
<feature type="transmembrane region" description="Helical" evidence="1">
    <location>
        <begin position="349"/>
        <end position="366"/>
    </location>
</feature>
<feature type="domain" description="DUF5808" evidence="3">
    <location>
        <begin position="324"/>
        <end position="349"/>
    </location>
</feature>
<feature type="transmembrane region" description="Helical" evidence="1">
    <location>
        <begin position="6"/>
        <end position="26"/>
    </location>
</feature>
<dbReference type="KEGG" id="vhl:BME96_03205"/>
<evidence type="ECO:0000313" key="4">
    <source>
        <dbReference type="EMBL" id="APC47250.1"/>
    </source>
</evidence>
<dbReference type="Pfam" id="PF07853">
    <property type="entry name" value="DUF1648"/>
    <property type="match status" value="1"/>
</dbReference>
<proteinExistence type="predicted"/>
<keyword evidence="7" id="KW-1185">Reference proteome</keyword>
<dbReference type="AlphaFoldDB" id="A0AAC9IYA6"/>
<feature type="transmembrane region" description="Helical" evidence="1">
    <location>
        <begin position="266"/>
        <end position="288"/>
    </location>
</feature>
<dbReference type="GeneID" id="71513392"/>
<reference evidence="4 6" key="1">
    <citation type="submission" date="2016-11" db="EMBL/GenBank/DDBJ databases">
        <title>Complete genome sequencing of Virgibacillus halodenitrificans PDB-F2.</title>
        <authorList>
            <person name="Sun Z."/>
            <person name="Zhou Y."/>
            <person name="Li H."/>
        </authorList>
    </citation>
    <scope>NUCLEOTIDE SEQUENCE [LARGE SCALE GENOMIC DNA]</scope>
    <source>
        <strain evidence="4 6">PDB-F2</strain>
    </source>
</reference>
<accession>A0AAC9IYA6</accession>
<feature type="domain" description="DUF1648" evidence="2">
    <location>
        <begin position="148"/>
        <end position="197"/>
    </location>
</feature>
<evidence type="ECO:0000259" key="2">
    <source>
        <dbReference type="Pfam" id="PF07853"/>
    </source>
</evidence>
<keyword evidence="1" id="KW-0812">Transmembrane</keyword>
<dbReference type="Pfam" id="PF19124">
    <property type="entry name" value="DUF5808"/>
    <property type="match status" value="1"/>
</dbReference>